<dbReference type="PROSITE" id="PS51462">
    <property type="entry name" value="NUDIX"/>
    <property type="match status" value="1"/>
</dbReference>
<dbReference type="Proteomes" id="UP000247980">
    <property type="component" value="Unassembled WGS sequence"/>
</dbReference>
<dbReference type="InterPro" id="IPR020084">
    <property type="entry name" value="NUDIX_hydrolase_CS"/>
</dbReference>
<evidence type="ECO:0000256" key="2">
    <source>
        <dbReference type="ARBA" id="ARBA00022801"/>
    </source>
</evidence>
<keyword evidence="5" id="KW-1185">Reference proteome</keyword>
<dbReference type="PANTHER" id="PTHR43046:SF16">
    <property type="entry name" value="ADP-RIBOSE PYROPHOSPHATASE YJHB-RELATED"/>
    <property type="match status" value="1"/>
</dbReference>
<protein>
    <submittedName>
        <fullName evidence="4">DNA mismatch repair protein MutT</fullName>
    </submittedName>
</protein>
<dbReference type="InterPro" id="IPR000086">
    <property type="entry name" value="NUDIX_hydrolase_dom"/>
</dbReference>
<dbReference type="AlphaFoldDB" id="A0A2V5JDB4"/>
<reference evidence="4 5" key="1">
    <citation type="submission" date="2018-05" db="EMBL/GenBank/DDBJ databases">
        <title>Genetic diversity of glacier-inhabiting Cryobacterium bacteria in China and description of Cryobacterium mengkeensis sp. nov. and Arthrobacter glacialis sp. nov.</title>
        <authorList>
            <person name="Liu Q."/>
            <person name="Xin Y.-H."/>
        </authorList>
    </citation>
    <scope>NUCLEOTIDE SEQUENCE [LARGE SCALE GENOMIC DNA]</scope>
    <source>
        <strain evidence="4 5">B7</strain>
    </source>
</reference>
<dbReference type="Gene3D" id="3.90.79.10">
    <property type="entry name" value="Nucleoside Triphosphate Pyrophosphohydrolase"/>
    <property type="match status" value="1"/>
</dbReference>
<gene>
    <name evidence="4" type="ORF">CVS30_17110</name>
</gene>
<keyword evidence="2" id="KW-0378">Hydrolase</keyword>
<evidence type="ECO:0000259" key="3">
    <source>
        <dbReference type="PROSITE" id="PS51462"/>
    </source>
</evidence>
<evidence type="ECO:0000256" key="1">
    <source>
        <dbReference type="ARBA" id="ARBA00001946"/>
    </source>
</evidence>
<comment type="cofactor">
    <cofactor evidence="1">
        <name>Mg(2+)</name>
        <dbReference type="ChEBI" id="CHEBI:18420"/>
    </cofactor>
</comment>
<name>A0A2V5JDB4_9MICC</name>
<accession>A0A2V5JDB4</accession>
<evidence type="ECO:0000313" key="4">
    <source>
        <dbReference type="EMBL" id="PYI37167.1"/>
    </source>
</evidence>
<dbReference type="InterPro" id="IPR015797">
    <property type="entry name" value="NUDIX_hydrolase-like_dom_sf"/>
</dbReference>
<dbReference type="Pfam" id="PF00293">
    <property type="entry name" value="NUDIX"/>
    <property type="match status" value="1"/>
</dbReference>
<evidence type="ECO:0000313" key="5">
    <source>
        <dbReference type="Proteomes" id="UP000247980"/>
    </source>
</evidence>
<organism evidence="4 5">
    <name type="scientific">Arthrobacter psychrolactophilus</name>
    <dbReference type="NCBI Taxonomy" id="92442"/>
    <lineage>
        <taxon>Bacteria</taxon>
        <taxon>Bacillati</taxon>
        <taxon>Actinomycetota</taxon>
        <taxon>Actinomycetes</taxon>
        <taxon>Micrococcales</taxon>
        <taxon>Micrococcaceae</taxon>
        <taxon>Arthrobacter</taxon>
    </lineage>
</organism>
<dbReference type="RefSeq" id="WP_110486766.1">
    <property type="nucleotide sequence ID" value="NZ_QJVC01000028.1"/>
</dbReference>
<dbReference type="SUPFAM" id="SSF55811">
    <property type="entry name" value="Nudix"/>
    <property type="match status" value="1"/>
</dbReference>
<dbReference type="GO" id="GO:0016787">
    <property type="term" value="F:hydrolase activity"/>
    <property type="evidence" value="ECO:0007669"/>
    <property type="project" value="UniProtKB-KW"/>
</dbReference>
<sequence length="156" mass="17272">MNQRVALVPASYVIFRRDNSVLLQLRQNTGYMDGHWATAAAGHVEAGESAEAAAIREAYEELGVRIAAEHLVPLTAMHRFKPQGSPLEQRVDFFFSADLWAGEPRIMEGDKAADLQWFSLNALPEVIVPHERYVLECLLTGMAPIVNIDMGTPVTP</sequence>
<proteinExistence type="predicted"/>
<dbReference type="CDD" id="cd04683">
    <property type="entry name" value="NUDIX_Hydrolase"/>
    <property type="match status" value="1"/>
</dbReference>
<dbReference type="PROSITE" id="PS00893">
    <property type="entry name" value="NUDIX_BOX"/>
    <property type="match status" value="1"/>
</dbReference>
<feature type="domain" description="Nudix hydrolase" evidence="3">
    <location>
        <begin position="6"/>
        <end position="140"/>
    </location>
</feature>
<comment type="caution">
    <text evidence="4">The sequence shown here is derived from an EMBL/GenBank/DDBJ whole genome shotgun (WGS) entry which is preliminary data.</text>
</comment>
<dbReference type="OrthoDB" id="21342at2"/>
<dbReference type="PANTHER" id="PTHR43046">
    <property type="entry name" value="GDP-MANNOSE MANNOSYL HYDROLASE"/>
    <property type="match status" value="1"/>
</dbReference>
<dbReference type="EMBL" id="QJVC01000028">
    <property type="protein sequence ID" value="PYI37167.1"/>
    <property type="molecule type" value="Genomic_DNA"/>
</dbReference>